<sequence>MEIKRYKTSHRWSVATVHNGVAYITGQTAKDTSSNLYEQTKQTLEKIDEILADLGSDKSKILMATIYLQDVTKFQEMNKAWDEWVAEGAAPARACIEGAANNPAELVEIIVTAAVD</sequence>
<dbReference type="EMBL" id="CP066744">
    <property type="protein sequence ID" value="QQK08655.1"/>
    <property type="molecule type" value="Genomic_DNA"/>
</dbReference>
<name>A0AC61MXS4_9FIRM</name>
<evidence type="ECO:0000313" key="1">
    <source>
        <dbReference type="EMBL" id="QQK08655.1"/>
    </source>
</evidence>
<proteinExistence type="predicted"/>
<protein>
    <submittedName>
        <fullName evidence="1">RidA family protein</fullName>
    </submittedName>
</protein>
<accession>A0AC61MXS4</accession>
<gene>
    <name evidence="1" type="ORF">JFY71_03695</name>
</gene>
<keyword evidence="2" id="KW-1185">Reference proteome</keyword>
<reference evidence="1 2" key="1">
    <citation type="journal article" date="2022" name="Int. J. Syst. Evol. Microbiol.">
        <title>Miniphocaeibacter halophilus sp. nov., an ammonium-tolerant acetate-producing bacterium isolated from a biogas system.</title>
        <authorList>
            <person name="Schnurer A."/>
            <person name="Singh A."/>
            <person name="Bi S."/>
            <person name="Qiao W."/>
            <person name="Westerholm M."/>
        </authorList>
    </citation>
    <scope>NUCLEOTIDE SEQUENCE [LARGE SCALE GENOMIC DNA]</scope>
    <source>
        <strain evidence="1 2">AMB_01</strain>
    </source>
</reference>
<organism evidence="1 2">
    <name type="scientific">Miniphocaeibacter halophilus</name>
    <dbReference type="NCBI Taxonomy" id="2931922"/>
    <lineage>
        <taxon>Bacteria</taxon>
        <taxon>Bacillati</taxon>
        <taxon>Bacillota</taxon>
        <taxon>Tissierellia</taxon>
        <taxon>Tissierellales</taxon>
        <taxon>Peptoniphilaceae</taxon>
        <taxon>Miniphocaeibacter</taxon>
    </lineage>
</organism>
<evidence type="ECO:0000313" key="2">
    <source>
        <dbReference type="Proteomes" id="UP000595814"/>
    </source>
</evidence>
<dbReference type="Proteomes" id="UP000595814">
    <property type="component" value="Chromosome"/>
</dbReference>